<dbReference type="Gene3D" id="3.30.450.40">
    <property type="match status" value="1"/>
</dbReference>
<evidence type="ECO:0000256" key="6">
    <source>
        <dbReference type="ARBA" id="ARBA00022777"/>
    </source>
</evidence>
<feature type="compositionally biased region" description="Basic and acidic residues" evidence="11">
    <location>
        <begin position="563"/>
        <end position="577"/>
    </location>
</feature>
<dbReference type="SMART" id="SM00065">
    <property type="entry name" value="GAF"/>
    <property type="match status" value="1"/>
</dbReference>
<accession>A0A2S9X6N4</accession>
<dbReference type="InterPro" id="IPR003594">
    <property type="entry name" value="HATPase_dom"/>
</dbReference>
<evidence type="ECO:0000256" key="9">
    <source>
        <dbReference type="ARBA" id="ARBA00070152"/>
    </source>
</evidence>
<dbReference type="CDD" id="cd16922">
    <property type="entry name" value="HATPase_EvgS-ArcB-TorS-like"/>
    <property type="match status" value="1"/>
</dbReference>
<dbReference type="Proteomes" id="UP000239469">
    <property type="component" value="Unassembled WGS sequence"/>
</dbReference>
<dbReference type="SUPFAM" id="SSF58104">
    <property type="entry name" value="Methyl-accepting chemotaxis protein (MCP) signaling domain"/>
    <property type="match status" value="1"/>
</dbReference>
<dbReference type="Gene3D" id="3.40.50.2300">
    <property type="match status" value="2"/>
</dbReference>
<proteinExistence type="predicted"/>
<evidence type="ECO:0000256" key="8">
    <source>
        <dbReference type="ARBA" id="ARBA00058004"/>
    </source>
</evidence>
<evidence type="ECO:0000259" key="13">
    <source>
        <dbReference type="PROSITE" id="PS50109"/>
    </source>
</evidence>
<feature type="compositionally biased region" description="Basic and acidic residues" evidence="11">
    <location>
        <begin position="490"/>
        <end position="508"/>
    </location>
</feature>
<dbReference type="CDD" id="cd00156">
    <property type="entry name" value="REC"/>
    <property type="match status" value="1"/>
</dbReference>
<dbReference type="GO" id="GO:0000155">
    <property type="term" value="F:phosphorelay sensor kinase activity"/>
    <property type="evidence" value="ECO:0007669"/>
    <property type="project" value="InterPro"/>
</dbReference>
<reference evidence="16 17" key="1">
    <citation type="submission" date="2017-01" db="EMBL/GenBank/DDBJ databases">
        <title>New insights into the genetic diversity of Chromobacterium isolated from tropical freshwater lake.</title>
        <authorList>
            <person name="Santos A.B."/>
            <person name="Nascimento A.M."/>
            <person name="Da Silva P.C."/>
        </authorList>
    </citation>
    <scope>NUCLEOTIDE SEQUENCE [LARGE SCALE GENOMIC DNA]</scope>
    <source>
        <strain evidence="16 17">56AF</strain>
    </source>
</reference>
<dbReference type="FunFam" id="3.30.565.10:FF:000010">
    <property type="entry name" value="Sensor histidine kinase RcsC"/>
    <property type="match status" value="1"/>
</dbReference>
<feature type="compositionally biased region" description="Low complexity" evidence="11">
    <location>
        <begin position="509"/>
        <end position="521"/>
    </location>
</feature>
<dbReference type="PRINTS" id="PR00344">
    <property type="entry name" value="BCTRLSENSOR"/>
</dbReference>
<dbReference type="PANTHER" id="PTHR45339">
    <property type="entry name" value="HYBRID SIGNAL TRANSDUCTION HISTIDINE KINASE J"/>
    <property type="match status" value="1"/>
</dbReference>
<evidence type="ECO:0000259" key="14">
    <source>
        <dbReference type="PROSITE" id="PS50110"/>
    </source>
</evidence>
<sequence length="1225" mass="134748">MKLTVGKNMALLVLAALLGLALLTALEQYLMGKVYEGANNANINAVPSLKILGELRRNFQEISTQAGRLDYGADMAERNRVEERLLVALDNVSNAIRAYETDGCAGTICFADEVDKADLEKEKPVWRQYQVILDKMLQEKGSSEQSVAKAHQLLLELDPVSDKMLKLIDEHIDYNIVIAKRFSDEAEVIKRNAIVLTLIICGLMLLVIAVIGYWTTRSILGQLGGEPSQAAEIAARLAEGDLASDIQLKAGDQSSLMARIKLLTESLEHLANRAYAIGQGDLSQEVKLASSKDRLGIAINEMIRMLRIARAEDERRNWLKDGYSEVSAALTGDLTTEQLADAAIGLIGRYLDAGRGVFYLYRDAEQRLDLIGSYMYTERNNLGASFALGQGAVGQVARERKPIILEVSDDAAAPIVTGTMLALPRFTYTYPLLHEKELVGVIELSSFEHFDERKLEYLSNITGMLASFLFAAEQRVHIRKLLAASEESEREMRAQSEQLRESNARMEEQQQQLQQQAEELQQTNAQMEEAQQLLRQQTEELQQTNAQMEESQQQLEQQNQELEEAKRQQEAKARQLDQASKYKSEFLANMSHELRTPLNSIILLSKMMVSSENGEVRGEAQKWAQVIHRSGEDLLRLINDVLDLSKVEAGRMDVHLATLSSHDLCFELQGMFEHLARDKGLDFVIDDQLRRDFVSDPDKLSQILRNLLTNAIKFTRQGSVTFRLSHHPDTALPIRLSVRDTGIGISEDKKGVIFEAFQQADGSTSREFGGTGLGLTISLRFAQMLGGTIELESKPGEGSEFIVWLPESAAASREAASLTPPPRLEMARDDRDALQPGDRAVLLIDDDPVFGQMLLTMNRRLGYKTLLAGTGGEGLELAERHQPVGILLDLGLPDMDGTQVLHELKTRQALAAIPVYIVSARDRDEALLQQGAIGFLRKPASDKLLAAAEAELLRAVGGQGGGILVVERGGIGRDEVAELVGETGGAVLGVGPDADWPALLRESRCRLAIIDLGAAPVADSVAVAAALREADPAISLVFYAGQSPDDEDEAALRAYSDCIIVKTPHAGQRLLENVERFLRDVPRQQAALKAAPAAAGSRLLEGRSILVVDDDPRNLFVVTAALERHGAKLSSAVNGRRALEFLEQQRPDLVLMDIMMPEMDGYQAIAAIRANQAWVDLPVVAITAKALPAERERILATGADDYLSKPVDYDVLVAKAAQWCEGRGK</sequence>
<feature type="modified residue" description="4-aspartylphosphate" evidence="10">
    <location>
        <position position="1153"/>
    </location>
</feature>
<dbReference type="InterPro" id="IPR036097">
    <property type="entry name" value="HisK_dim/P_sf"/>
</dbReference>
<evidence type="ECO:0000256" key="2">
    <source>
        <dbReference type="ARBA" id="ARBA00004370"/>
    </source>
</evidence>
<feature type="domain" description="HAMP" evidence="15">
    <location>
        <begin position="261"/>
        <end position="311"/>
    </location>
</feature>
<feature type="region of interest" description="Disordered" evidence="11">
    <location>
        <begin position="543"/>
        <end position="577"/>
    </location>
</feature>
<dbReference type="Pfam" id="PF13185">
    <property type="entry name" value="GAF_2"/>
    <property type="match status" value="1"/>
</dbReference>
<feature type="domain" description="Response regulatory" evidence="14">
    <location>
        <begin position="840"/>
        <end position="953"/>
    </location>
</feature>
<comment type="caution">
    <text evidence="16">The sequence shown here is derived from an EMBL/GenBank/DDBJ whole genome shotgun (WGS) entry which is preliminary data.</text>
</comment>
<feature type="compositionally biased region" description="Low complexity" evidence="11">
    <location>
        <begin position="543"/>
        <end position="560"/>
    </location>
</feature>
<dbReference type="InterPro" id="IPR029016">
    <property type="entry name" value="GAF-like_dom_sf"/>
</dbReference>
<feature type="transmembrane region" description="Helical" evidence="12">
    <location>
        <begin position="193"/>
        <end position="214"/>
    </location>
</feature>
<dbReference type="PANTHER" id="PTHR45339:SF1">
    <property type="entry name" value="HYBRID SIGNAL TRANSDUCTION HISTIDINE KINASE J"/>
    <property type="match status" value="1"/>
</dbReference>
<keyword evidence="12" id="KW-0812">Transmembrane</keyword>
<comment type="subcellular location">
    <subcellularLocation>
        <location evidence="2">Membrane</location>
    </subcellularLocation>
</comment>
<dbReference type="GO" id="GO:0016020">
    <property type="term" value="C:membrane"/>
    <property type="evidence" value="ECO:0007669"/>
    <property type="project" value="UniProtKB-SubCell"/>
</dbReference>
<evidence type="ECO:0000313" key="17">
    <source>
        <dbReference type="Proteomes" id="UP000239469"/>
    </source>
</evidence>
<protein>
    <recommendedName>
        <fullName evidence="9">Virulence sensor protein BvgS</fullName>
        <ecNumber evidence="3">2.7.13.3</ecNumber>
    </recommendedName>
</protein>
<dbReference type="InterPro" id="IPR024478">
    <property type="entry name" value="HlyB_4HB_MCP"/>
</dbReference>
<evidence type="ECO:0000256" key="10">
    <source>
        <dbReference type="PROSITE-ProRule" id="PRU00169"/>
    </source>
</evidence>
<dbReference type="SMART" id="SM00387">
    <property type="entry name" value="HATPase_c"/>
    <property type="match status" value="1"/>
</dbReference>
<dbReference type="SUPFAM" id="SSF47384">
    <property type="entry name" value="Homodimeric domain of signal transducing histidine kinase"/>
    <property type="match status" value="1"/>
</dbReference>
<dbReference type="InterPro" id="IPR003018">
    <property type="entry name" value="GAF"/>
</dbReference>
<evidence type="ECO:0000256" key="4">
    <source>
        <dbReference type="ARBA" id="ARBA00022553"/>
    </source>
</evidence>
<dbReference type="Pfam" id="PF12729">
    <property type="entry name" value="4HB_MCP_1"/>
    <property type="match status" value="1"/>
</dbReference>
<comment type="catalytic activity">
    <reaction evidence="1">
        <text>ATP + protein L-histidine = ADP + protein N-phospho-L-histidine.</text>
        <dbReference type="EC" id="2.7.13.3"/>
    </reaction>
</comment>
<evidence type="ECO:0000259" key="15">
    <source>
        <dbReference type="PROSITE" id="PS50885"/>
    </source>
</evidence>
<dbReference type="SMART" id="SM00448">
    <property type="entry name" value="REC"/>
    <property type="match status" value="2"/>
</dbReference>
<dbReference type="InterPro" id="IPR003661">
    <property type="entry name" value="HisK_dim/P_dom"/>
</dbReference>
<evidence type="ECO:0000256" key="7">
    <source>
        <dbReference type="ARBA" id="ARBA00023012"/>
    </source>
</evidence>
<dbReference type="AlphaFoldDB" id="A0A2S9X6N4"/>
<feature type="domain" description="Histidine kinase" evidence="13">
    <location>
        <begin position="589"/>
        <end position="809"/>
    </location>
</feature>
<dbReference type="CDD" id="cd00082">
    <property type="entry name" value="HisKA"/>
    <property type="match status" value="1"/>
</dbReference>
<dbReference type="SUPFAM" id="SSF55874">
    <property type="entry name" value="ATPase domain of HSP90 chaperone/DNA topoisomerase II/histidine kinase"/>
    <property type="match status" value="1"/>
</dbReference>
<feature type="modified residue" description="4-aspartylphosphate" evidence="10">
    <location>
        <position position="889"/>
    </location>
</feature>
<gene>
    <name evidence="16" type="ORF">BUE93_07015</name>
</gene>
<dbReference type="InterPro" id="IPR004358">
    <property type="entry name" value="Sig_transdc_His_kin-like_C"/>
</dbReference>
<dbReference type="SMART" id="SM00388">
    <property type="entry name" value="HisKA"/>
    <property type="match status" value="1"/>
</dbReference>
<keyword evidence="4 10" id="KW-0597">Phosphoprotein</keyword>
<dbReference type="SUPFAM" id="SSF52172">
    <property type="entry name" value="CheY-like"/>
    <property type="match status" value="2"/>
</dbReference>
<dbReference type="Pfam" id="PF00512">
    <property type="entry name" value="HisKA"/>
    <property type="match status" value="1"/>
</dbReference>
<evidence type="ECO:0000256" key="11">
    <source>
        <dbReference type="SAM" id="MobiDB-lite"/>
    </source>
</evidence>
<evidence type="ECO:0000256" key="3">
    <source>
        <dbReference type="ARBA" id="ARBA00012438"/>
    </source>
</evidence>
<dbReference type="PROSITE" id="PS50109">
    <property type="entry name" value="HIS_KIN"/>
    <property type="match status" value="1"/>
</dbReference>
<dbReference type="Pfam" id="PF00072">
    <property type="entry name" value="Response_reg"/>
    <property type="match status" value="2"/>
</dbReference>
<keyword evidence="5" id="KW-0808">Transferase</keyword>
<dbReference type="InterPro" id="IPR011006">
    <property type="entry name" value="CheY-like_superfamily"/>
</dbReference>
<evidence type="ECO:0000313" key="16">
    <source>
        <dbReference type="EMBL" id="PRP71343.1"/>
    </source>
</evidence>
<organism evidence="16 17">
    <name type="scientific">Chromobacterium amazonense</name>
    <dbReference type="NCBI Taxonomy" id="1382803"/>
    <lineage>
        <taxon>Bacteria</taxon>
        <taxon>Pseudomonadati</taxon>
        <taxon>Pseudomonadota</taxon>
        <taxon>Betaproteobacteria</taxon>
        <taxon>Neisseriales</taxon>
        <taxon>Chromobacteriaceae</taxon>
        <taxon>Chromobacterium</taxon>
    </lineage>
</organism>
<dbReference type="EC" id="2.7.13.3" evidence="3"/>
<keyword evidence="12" id="KW-0472">Membrane</keyword>
<dbReference type="Pfam" id="PF02518">
    <property type="entry name" value="HATPase_c"/>
    <property type="match status" value="1"/>
</dbReference>
<dbReference type="InterPro" id="IPR005467">
    <property type="entry name" value="His_kinase_dom"/>
</dbReference>
<keyword evidence="6" id="KW-0418">Kinase</keyword>
<evidence type="ECO:0000256" key="12">
    <source>
        <dbReference type="SAM" id="Phobius"/>
    </source>
</evidence>
<dbReference type="Gene3D" id="3.30.565.10">
    <property type="entry name" value="Histidine kinase-like ATPase, C-terminal domain"/>
    <property type="match status" value="1"/>
</dbReference>
<dbReference type="CDD" id="cd17546">
    <property type="entry name" value="REC_hyHK_CKI1_RcsC-like"/>
    <property type="match status" value="1"/>
</dbReference>
<dbReference type="RefSeq" id="WP_146131750.1">
    <property type="nucleotide sequence ID" value="NZ_MTBD01000014.1"/>
</dbReference>
<dbReference type="EMBL" id="MTBD01000014">
    <property type="protein sequence ID" value="PRP71343.1"/>
    <property type="molecule type" value="Genomic_DNA"/>
</dbReference>
<evidence type="ECO:0000256" key="5">
    <source>
        <dbReference type="ARBA" id="ARBA00022679"/>
    </source>
</evidence>
<comment type="function">
    <text evidence="8">Member of the two-component regulatory system BvgS/BvgA. Phosphorylates BvgA via a four-step phosphorelay in response to environmental signals.</text>
</comment>
<keyword evidence="12" id="KW-1133">Transmembrane helix</keyword>
<dbReference type="InterPro" id="IPR036890">
    <property type="entry name" value="HATPase_C_sf"/>
</dbReference>
<keyword evidence="7" id="KW-0902">Two-component regulatory system</keyword>
<dbReference type="InterPro" id="IPR001789">
    <property type="entry name" value="Sig_transdc_resp-reg_receiver"/>
</dbReference>
<feature type="domain" description="Response regulatory" evidence="14">
    <location>
        <begin position="1104"/>
        <end position="1220"/>
    </location>
</feature>
<dbReference type="OrthoDB" id="9796305at2"/>
<evidence type="ECO:0000256" key="1">
    <source>
        <dbReference type="ARBA" id="ARBA00000085"/>
    </source>
</evidence>
<dbReference type="Gene3D" id="1.10.287.130">
    <property type="match status" value="1"/>
</dbReference>
<dbReference type="InterPro" id="IPR003660">
    <property type="entry name" value="HAMP_dom"/>
</dbReference>
<name>A0A2S9X6N4_9NEIS</name>
<dbReference type="PROSITE" id="PS50885">
    <property type="entry name" value="HAMP"/>
    <property type="match status" value="1"/>
</dbReference>
<dbReference type="PROSITE" id="PS50110">
    <property type="entry name" value="RESPONSE_REGULATORY"/>
    <property type="match status" value="2"/>
</dbReference>
<feature type="region of interest" description="Disordered" evidence="11">
    <location>
        <begin position="485"/>
        <end position="521"/>
    </location>
</feature>
<dbReference type="SUPFAM" id="SSF55781">
    <property type="entry name" value="GAF domain-like"/>
    <property type="match status" value="1"/>
</dbReference>